<feature type="signal peptide" evidence="4">
    <location>
        <begin position="1"/>
        <end position="16"/>
    </location>
</feature>
<evidence type="ECO:0000256" key="4">
    <source>
        <dbReference type="SAM" id="SignalP"/>
    </source>
</evidence>
<dbReference type="Proteomes" id="UP000018542">
    <property type="component" value="Chromosome"/>
</dbReference>
<dbReference type="HOGENOM" id="CLU_019602_3_2_5"/>
<evidence type="ECO:0000256" key="3">
    <source>
        <dbReference type="ARBA" id="ARBA00022729"/>
    </source>
</evidence>
<dbReference type="Pfam" id="PF00497">
    <property type="entry name" value="SBP_bac_3"/>
    <property type="match status" value="1"/>
</dbReference>
<dbReference type="AlphaFoldDB" id="V5SHL0"/>
<dbReference type="STRING" id="1029756.W911_15170"/>
<dbReference type="PATRIC" id="fig|1029756.8.peg.3162"/>
<dbReference type="CDD" id="cd13692">
    <property type="entry name" value="PBP2_BztA"/>
    <property type="match status" value="1"/>
</dbReference>
<name>V5SHL0_9HYPH</name>
<dbReference type="InterPro" id="IPR001638">
    <property type="entry name" value="Solute-binding_3/MltF_N"/>
</dbReference>
<dbReference type="SMART" id="SM00062">
    <property type="entry name" value="PBPb"/>
    <property type="match status" value="1"/>
</dbReference>
<sequence length="335" mass="36582">MWILLLALVGSEAALAQASSQTLDTVRKRGILNCGVNTGLAGFAAPDARGRWTGIDADFCRAVAAAVFGDGDKVRFVPLNAKERFTALQSGEVDLLSRNTTWTMSRDTSLGLNFAGVLFYDGQAFMVRKSQGLKSVDELAGASICVQTGTTNELNLADYFDTRGLRYKPVVFERLIEVLAAYQSNRCDAFTTDSSQLVAERTRLADPENHEILPDLISKEPLGPLVRQGDAVWSNIARWTLFLLINAEELGITQENAGEMRTSPNPGIRRIFGEGSTFGRALGLRDDWAVSVIKTVGNYGEAFERNLGQGSPLKIERGRNALWTKGGLMYAPPIR</sequence>
<evidence type="ECO:0000313" key="7">
    <source>
        <dbReference type="Proteomes" id="UP000018542"/>
    </source>
</evidence>
<comment type="similarity">
    <text evidence="1">Belongs to the bacterial solute-binding protein 3 family.</text>
</comment>
<proteinExistence type="inferred from homology"/>
<organism evidence="6 7">
    <name type="scientific">Hyphomicrobium nitrativorans NL23</name>
    <dbReference type="NCBI Taxonomy" id="1029756"/>
    <lineage>
        <taxon>Bacteria</taxon>
        <taxon>Pseudomonadati</taxon>
        <taxon>Pseudomonadota</taxon>
        <taxon>Alphaproteobacteria</taxon>
        <taxon>Hyphomicrobiales</taxon>
        <taxon>Hyphomicrobiaceae</taxon>
        <taxon>Hyphomicrobium</taxon>
    </lineage>
</organism>
<evidence type="ECO:0000259" key="5">
    <source>
        <dbReference type="SMART" id="SM00062"/>
    </source>
</evidence>
<dbReference type="GO" id="GO:0006865">
    <property type="term" value="P:amino acid transport"/>
    <property type="evidence" value="ECO:0007669"/>
    <property type="project" value="TreeGrafter"/>
</dbReference>
<gene>
    <name evidence="6" type="ORF">W911_15170</name>
</gene>
<dbReference type="OrthoDB" id="9777941at2"/>
<reference evidence="6 7" key="1">
    <citation type="journal article" date="2014" name="Genome Announc.">
        <title>Complete Genome Sequence of Hyphomicrobium nitrativorans Strain NL23, a Denitrifying Bacterium Isolated from Biofilm of a Methanol-Fed Denitrification System Treating Seawater at the Montreal Biodome.</title>
        <authorList>
            <person name="Martineau C."/>
            <person name="Villeneuve C."/>
            <person name="Mauffrey F."/>
            <person name="Villemur R."/>
        </authorList>
    </citation>
    <scope>NUCLEOTIDE SEQUENCE [LARGE SCALE GENOMIC DNA]</scope>
    <source>
        <strain evidence="6">NL23</strain>
    </source>
</reference>
<accession>V5SHL0</accession>
<protein>
    <submittedName>
        <fullName evidence="6">Amino acid ABC transporter substrate-binding protein</fullName>
    </submittedName>
</protein>
<dbReference type="InterPro" id="IPR051455">
    <property type="entry name" value="Bact_solute-bind_prot3"/>
</dbReference>
<dbReference type="PANTHER" id="PTHR30085:SF7">
    <property type="entry name" value="AMINO-ACID ABC TRANSPORTER-BINDING PROTEIN YHDW-RELATED"/>
    <property type="match status" value="1"/>
</dbReference>
<keyword evidence="2" id="KW-0813">Transport</keyword>
<feature type="chain" id="PRO_5004740748" evidence="4">
    <location>
        <begin position="17"/>
        <end position="335"/>
    </location>
</feature>
<dbReference type="EMBL" id="CP006912">
    <property type="protein sequence ID" value="AHB49429.1"/>
    <property type="molecule type" value="Genomic_DNA"/>
</dbReference>
<dbReference type="PANTHER" id="PTHR30085">
    <property type="entry name" value="AMINO ACID ABC TRANSPORTER PERMEASE"/>
    <property type="match status" value="1"/>
</dbReference>
<dbReference type="KEGG" id="hni:W911_15170"/>
<evidence type="ECO:0000256" key="2">
    <source>
        <dbReference type="ARBA" id="ARBA00022448"/>
    </source>
</evidence>
<evidence type="ECO:0000256" key="1">
    <source>
        <dbReference type="ARBA" id="ARBA00010333"/>
    </source>
</evidence>
<keyword evidence="7" id="KW-1185">Reference proteome</keyword>
<dbReference type="SUPFAM" id="SSF53850">
    <property type="entry name" value="Periplasmic binding protein-like II"/>
    <property type="match status" value="1"/>
</dbReference>
<feature type="domain" description="Solute-binding protein family 3/N-terminal" evidence="5">
    <location>
        <begin position="31"/>
        <end position="260"/>
    </location>
</feature>
<evidence type="ECO:0000313" key="6">
    <source>
        <dbReference type="EMBL" id="AHB49429.1"/>
    </source>
</evidence>
<keyword evidence="3 4" id="KW-0732">Signal</keyword>
<dbReference type="RefSeq" id="WP_023788340.1">
    <property type="nucleotide sequence ID" value="NC_022997.1"/>
</dbReference>
<dbReference type="Gene3D" id="3.40.190.10">
    <property type="entry name" value="Periplasmic binding protein-like II"/>
    <property type="match status" value="2"/>
</dbReference>